<feature type="region of interest" description="Disordered" evidence="1">
    <location>
        <begin position="170"/>
        <end position="198"/>
    </location>
</feature>
<feature type="compositionally biased region" description="Polar residues" evidence="1">
    <location>
        <begin position="95"/>
        <end position="119"/>
    </location>
</feature>
<name>A0A5J5FBV1_9PEZI</name>
<feature type="region of interest" description="Disordered" evidence="1">
    <location>
        <begin position="238"/>
        <end position="261"/>
    </location>
</feature>
<feature type="compositionally biased region" description="Low complexity" evidence="1">
    <location>
        <begin position="74"/>
        <end position="93"/>
    </location>
</feature>
<feature type="region of interest" description="Disordered" evidence="1">
    <location>
        <begin position="60"/>
        <end position="149"/>
    </location>
</feature>
<keyword evidence="3" id="KW-1185">Reference proteome</keyword>
<sequence>MARHMDAVSSPRTPETVLESSLAIDPPQLLLQWRQECIAKVGYTLVGAERWRSKIAWGLGGDSASSVPPESRDSTSAVPPASADSASSGLPASRDSASSVPPASRDSASSVPPASGHSTSSAPPASGRPAAKGAISSCTEPIPIGEDISQDDRAEAVNRWNALPTQITEAEAATRERNRQARLAQADDGETTKTNKSNVQNYGIVESFKKYMANDDRSAPPGRALVIDCPEDKWTTAARDDSTSSVSAVSGGHLGQQALFA</sequence>
<protein>
    <submittedName>
        <fullName evidence="2">Uncharacterized protein</fullName>
    </submittedName>
</protein>
<organism evidence="2 3">
    <name type="scientific">Sphaerosporella brunnea</name>
    <dbReference type="NCBI Taxonomy" id="1250544"/>
    <lineage>
        <taxon>Eukaryota</taxon>
        <taxon>Fungi</taxon>
        <taxon>Dikarya</taxon>
        <taxon>Ascomycota</taxon>
        <taxon>Pezizomycotina</taxon>
        <taxon>Pezizomycetes</taxon>
        <taxon>Pezizales</taxon>
        <taxon>Pyronemataceae</taxon>
        <taxon>Sphaerosporella</taxon>
    </lineage>
</organism>
<reference evidence="2 3" key="1">
    <citation type="submission" date="2019-09" db="EMBL/GenBank/DDBJ databases">
        <title>Draft genome of the ectomycorrhizal ascomycete Sphaerosporella brunnea.</title>
        <authorList>
            <consortium name="DOE Joint Genome Institute"/>
            <person name="Benucci G.M."/>
            <person name="Marozzi G."/>
            <person name="Antonielli L."/>
            <person name="Sanchez S."/>
            <person name="Marco P."/>
            <person name="Wang X."/>
            <person name="Falini L.B."/>
            <person name="Barry K."/>
            <person name="Haridas S."/>
            <person name="Lipzen A."/>
            <person name="Labutti K."/>
            <person name="Grigoriev I.V."/>
            <person name="Murat C."/>
            <person name="Martin F."/>
            <person name="Albertini E."/>
            <person name="Donnini D."/>
            <person name="Bonito G."/>
        </authorList>
    </citation>
    <scope>NUCLEOTIDE SEQUENCE [LARGE SCALE GENOMIC DNA]</scope>
    <source>
        <strain evidence="2 3">Sb_GMNB300</strain>
    </source>
</reference>
<evidence type="ECO:0000256" key="1">
    <source>
        <dbReference type="SAM" id="MobiDB-lite"/>
    </source>
</evidence>
<evidence type="ECO:0000313" key="3">
    <source>
        <dbReference type="Proteomes" id="UP000326924"/>
    </source>
</evidence>
<dbReference type="AlphaFoldDB" id="A0A5J5FBV1"/>
<dbReference type="InParanoid" id="A0A5J5FBV1"/>
<dbReference type="EMBL" id="VXIS01000003">
    <property type="protein sequence ID" value="KAA8914741.1"/>
    <property type="molecule type" value="Genomic_DNA"/>
</dbReference>
<feature type="compositionally biased region" description="Low complexity" evidence="1">
    <location>
        <begin position="120"/>
        <end position="134"/>
    </location>
</feature>
<gene>
    <name evidence="2" type="ORF">FN846DRAFT_998382</name>
</gene>
<comment type="caution">
    <text evidence="2">The sequence shown here is derived from an EMBL/GenBank/DDBJ whole genome shotgun (WGS) entry which is preliminary data.</text>
</comment>
<dbReference type="Proteomes" id="UP000326924">
    <property type="component" value="Unassembled WGS sequence"/>
</dbReference>
<evidence type="ECO:0000313" key="2">
    <source>
        <dbReference type="EMBL" id="KAA8914741.1"/>
    </source>
</evidence>
<accession>A0A5J5FBV1</accession>
<proteinExistence type="predicted"/>